<keyword evidence="4" id="KW-1185">Reference proteome</keyword>
<dbReference type="SUPFAM" id="SSF52113">
    <property type="entry name" value="BRCT domain"/>
    <property type="match status" value="2"/>
</dbReference>
<name>A0A7G2CCT8_9TRYP</name>
<evidence type="ECO:0000313" key="3">
    <source>
        <dbReference type="EMBL" id="CAD2217339.1"/>
    </source>
</evidence>
<feature type="compositionally biased region" description="Basic and acidic residues" evidence="1">
    <location>
        <begin position="303"/>
        <end position="322"/>
    </location>
</feature>
<dbReference type="InterPro" id="IPR001357">
    <property type="entry name" value="BRCT_dom"/>
</dbReference>
<evidence type="ECO:0000313" key="4">
    <source>
        <dbReference type="Proteomes" id="UP000515908"/>
    </source>
</evidence>
<feature type="region of interest" description="Disordered" evidence="1">
    <location>
        <begin position="45"/>
        <end position="68"/>
    </location>
</feature>
<protein>
    <recommendedName>
        <fullName evidence="2">BRCT domain-containing protein</fullName>
    </recommendedName>
</protein>
<accession>A0A7G2CCT8</accession>
<dbReference type="AlphaFoldDB" id="A0A7G2CCT8"/>
<feature type="region of interest" description="Disordered" evidence="1">
    <location>
        <begin position="300"/>
        <end position="322"/>
    </location>
</feature>
<reference evidence="3 4" key="1">
    <citation type="submission" date="2020-08" db="EMBL/GenBank/DDBJ databases">
        <authorList>
            <person name="Newling K."/>
            <person name="Davey J."/>
            <person name="Forrester S."/>
        </authorList>
    </citation>
    <scope>NUCLEOTIDE SEQUENCE [LARGE SCALE GENOMIC DNA]</scope>
    <source>
        <strain evidence="4">Crithidia deanei Carvalho (ATCC PRA-265)</strain>
    </source>
</reference>
<dbReference type="EMBL" id="LR877152">
    <property type="protein sequence ID" value="CAD2217339.1"/>
    <property type="molecule type" value="Genomic_DNA"/>
</dbReference>
<evidence type="ECO:0000256" key="1">
    <source>
        <dbReference type="SAM" id="MobiDB-lite"/>
    </source>
</evidence>
<proteinExistence type="predicted"/>
<dbReference type="CDD" id="cd00027">
    <property type="entry name" value="BRCT"/>
    <property type="match status" value="1"/>
</dbReference>
<dbReference type="Proteomes" id="UP000515908">
    <property type="component" value="Chromosome 08"/>
</dbReference>
<dbReference type="VEuPathDB" id="TriTrypDB:ADEAN_000481700"/>
<organism evidence="3 4">
    <name type="scientific">Angomonas deanei</name>
    <dbReference type="NCBI Taxonomy" id="59799"/>
    <lineage>
        <taxon>Eukaryota</taxon>
        <taxon>Discoba</taxon>
        <taxon>Euglenozoa</taxon>
        <taxon>Kinetoplastea</taxon>
        <taxon>Metakinetoplastina</taxon>
        <taxon>Trypanosomatida</taxon>
        <taxon>Trypanosomatidae</taxon>
        <taxon>Strigomonadinae</taxon>
        <taxon>Angomonas</taxon>
    </lineage>
</organism>
<dbReference type="Gene3D" id="3.40.50.10190">
    <property type="entry name" value="BRCT domain"/>
    <property type="match status" value="1"/>
</dbReference>
<sequence length="406" mass="45897">MASVCRVACQFSHQTSKTKRHFIYDVIRQLGAECVEDYYFEETDQPKKVGKKQPKTDPSTARSNSNKKLKLYTRAQSRPTHLVLEPDADLSPLILLCKALGVEIVTPQWVYDAVQLGTLPAIVPSLHLHQRYGDLDREGAEEALTTSDFVALDDHYNKDSAIQRLNKEFFAKVLVEEIYPYGERWCRPLYKPILYNCCIHLVTPEDTLTEAISAHRSLLEGPMDALLQVTELIRVLGGTIGRSLDPHARVDLILNLEGFYTSSLHEESPVAVDTNAHPNNVCESLNGIVQSALQYMESLKASDPPEDKPVSDDNDNTSDKDNEAVPVVRIEWLVYSIVKREKVPIRPFIVRYLERGDSHQERAEKNEAHPMKDVFKTTMEAKTRSGPSTAVKHAINQLNTQQIHEL</sequence>
<gene>
    <name evidence="3" type="ORF">ADEAN_000481700</name>
</gene>
<evidence type="ECO:0000259" key="2">
    <source>
        <dbReference type="PROSITE" id="PS50172"/>
    </source>
</evidence>
<dbReference type="PROSITE" id="PS50172">
    <property type="entry name" value="BRCT"/>
    <property type="match status" value="1"/>
</dbReference>
<dbReference type="InterPro" id="IPR036420">
    <property type="entry name" value="BRCT_dom_sf"/>
</dbReference>
<feature type="domain" description="BRCT" evidence="2">
    <location>
        <begin position="228"/>
        <end position="350"/>
    </location>
</feature>